<feature type="domain" description="ABC transmembrane type-1" evidence="8">
    <location>
        <begin position="70"/>
        <end position="262"/>
    </location>
</feature>
<feature type="transmembrane region" description="Helical" evidence="7">
    <location>
        <begin position="74"/>
        <end position="95"/>
    </location>
</feature>
<evidence type="ECO:0000313" key="9">
    <source>
        <dbReference type="EMBL" id="AIU69491.1"/>
    </source>
</evidence>
<proteinExistence type="inferred from homology"/>
<dbReference type="HOGENOM" id="CLU_016047_1_2_2"/>
<feature type="transmembrane region" description="Helical" evidence="7">
    <location>
        <begin position="182"/>
        <end position="207"/>
    </location>
</feature>
<dbReference type="PANTHER" id="PTHR32243:SF18">
    <property type="entry name" value="INNER MEMBRANE ABC TRANSPORTER PERMEASE PROTEIN YCJP"/>
    <property type="match status" value="1"/>
</dbReference>
<keyword evidence="4 7" id="KW-0812">Transmembrane</keyword>
<dbReference type="RefSeq" id="WP_050002471.1">
    <property type="nucleotide sequence ID" value="NZ_CP008887.1"/>
</dbReference>
<comment type="subcellular location">
    <subcellularLocation>
        <location evidence="1 7">Cell membrane</location>
        <topology evidence="1 7">Multi-pass membrane protein</topology>
    </subcellularLocation>
</comment>
<evidence type="ECO:0000256" key="1">
    <source>
        <dbReference type="ARBA" id="ARBA00004651"/>
    </source>
</evidence>
<gene>
    <name evidence="9" type="ORF">TEU_03520</name>
</gene>
<dbReference type="Pfam" id="PF00528">
    <property type="entry name" value="BPD_transp_1"/>
    <property type="match status" value="1"/>
</dbReference>
<evidence type="ECO:0000259" key="8">
    <source>
        <dbReference type="PROSITE" id="PS50928"/>
    </source>
</evidence>
<dbReference type="Proteomes" id="UP000029980">
    <property type="component" value="Chromosome"/>
</dbReference>
<dbReference type="KEGG" id="teu:TEU_03520"/>
<keyword evidence="5 7" id="KW-1133">Transmembrane helix</keyword>
<dbReference type="STRING" id="1505907.TEU_03520"/>
<protein>
    <submittedName>
        <fullName evidence="9">Sugar ABC transporter permease</fullName>
    </submittedName>
</protein>
<dbReference type="SUPFAM" id="SSF161098">
    <property type="entry name" value="MetI-like"/>
    <property type="match status" value="1"/>
</dbReference>
<keyword evidence="3" id="KW-1003">Cell membrane</keyword>
<evidence type="ECO:0000256" key="2">
    <source>
        <dbReference type="ARBA" id="ARBA00022448"/>
    </source>
</evidence>
<organism evidence="9 10">
    <name type="scientific">Thermococcus eurythermalis</name>
    <dbReference type="NCBI Taxonomy" id="1505907"/>
    <lineage>
        <taxon>Archaea</taxon>
        <taxon>Methanobacteriati</taxon>
        <taxon>Methanobacteriota</taxon>
        <taxon>Thermococci</taxon>
        <taxon>Thermococcales</taxon>
        <taxon>Thermococcaceae</taxon>
        <taxon>Thermococcus</taxon>
    </lineage>
</organism>
<dbReference type="Gene3D" id="1.10.3720.10">
    <property type="entry name" value="MetI-like"/>
    <property type="match status" value="1"/>
</dbReference>
<sequence length="278" mass="31034">MNEKFLKKALLIIGAALMVLVCLFPFVWMIIISFTKDATFLGSPYVRFEFTLDNYRTVLSDPTLHFLDYFRNSIVIATIVTITTVMTSALGAYAVSRINFRGRLVVPIFVLGVSMFPQISLVGYLFKFIEKLGWINTYKALFFPYVAWTLPLALWMLLSYFSQLPKDLDEAAMIDGASRIQTLYKVILPLSAPALFSTALLVFIAAFNEFMFALLFTTDYRARTVPVGIALFQGVHGEVPWGNIMAASAISTIPLVILALIFQRYIVSGLTAGAIKGE</sequence>
<dbReference type="InterPro" id="IPR050901">
    <property type="entry name" value="BP-dep_ABC_trans_perm"/>
</dbReference>
<feature type="transmembrane region" description="Helical" evidence="7">
    <location>
        <begin position="141"/>
        <end position="161"/>
    </location>
</feature>
<dbReference type="GO" id="GO:0005886">
    <property type="term" value="C:plasma membrane"/>
    <property type="evidence" value="ECO:0007669"/>
    <property type="project" value="UniProtKB-SubCell"/>
</dbReference>
<comment type="similarity">
    <text evidence="7">Belongs to the binding-protein-dependent transport system permease family.</text>
</comment>
<dbReference type="PANTHER" id="PTHR32243">
    <property type="entry name" value="MALTOSE TRANSPORT SYSTEM PERMEASE-RELATED"/>
    <property type="match status" value="1"/>
</dbReference>
<dbReference type="EMBL" id="CP008887">
    <property type="protein sequence ID" value="AIU69491.1"/>
    <property type="molecule type" value="Genomic_DNA"/>
</dbReference>
<keyword evidence="2 7" id="KW-0813">Transport</keyword>
<evidence type="ECO:0000313" key="10">
    <source>
        <dbReference type="Proteomes" id="UP000029980"/>
    </source>
</evidence>
<dbReference type="InterPro" id="IPR000515">
    <property type="entry name" value="MetI-like"/>
</dbReference>
<dbReference type="CDD" id="cd06261">
    <property type="entry name" value="TM_PBP2"/>
    <property type="match status" value="1"/>
</dbReference>
<dbReference type="GO" id="GO:0055085">
    <property type="term" value="P:transmembrane transport"/>
    <property type="evidence" value="ECO:0007669"/>
    <property type="project" value="InterPro"/>
</dbReference>
<evidence type="ECO:0000256" key="6">
    <source>
        <dbReference type="ARBA" id="ARBA00023136"/>
    </source>
</evidence>
<evidence type="ECO:0000256" key="3">
    <source>
        <dbReference type="ARBA" id="ARBA00022475"/>
    </source>
</evidence>
<accession>A0A097QSQ4</accession>
<keyword evidence="10" id="KW-1185">Reference proteome</keyword>
<name>A0A097QSQ4_9EURY</name>
<reference evidence="9 10" key="1">
    <citation type="journal article" date="2015" name="Int. J. Syst. Evol. Microbiol.">
        <title>Thermococcus eurythermalis sp. nov., a conditional piezophilic hyperthermophilic archaeon with a wide temperature range isolated from an oil-immersed chimney in the Guaymas Basin.</title>
        <authorList>
            <person name="Zhao W."/>
            <person name="Zeng X."/>
            <person name="Xiao X."/>
        </authorList>
    </citation>
    <scope>NUCLEOTIDE SEQUENCE [LARGE SCALE GENOMIC DNA]</scope>
    <source>
        <strain evidence="9 10">A501</strain>
    </source>
</reference>
<dbReference type="InterPro" id="IPR035906">
    <property type="entry name" value="MetI-like_sf"/>
</dbReference>
<dbReference type="OrthoDB" id="97781at2157"/>
<evidence type="ECO:0000256" key="4">
    <source>
        <dbReference type="ARBA" id="ARBA00022692"/>
    </source>
</evidence>
<dbReference type="AlphaFoldDB" id="A0A097QSQ4"/>
<feature type="transmembrane region" description="Helical" evidence="7">
    <location>
        <begin position="9"/>
        <end position="34"/>
    </location>
</feature>
<evidence type="ECO:0000256" key="5">
    <source>
        <dbReference type="ARBA" id="ARBA00022989"/>
    </source>
</evidence>
<dbReference type="GeneID" id="25152504"/>
<feature type="transmembrane region" description="Helical" evidence="7">
    <location>
        <begin position="104"/>
        <end position="129"/>
    </location>
</feature>
<dbReference type="PROSITE" id="PS50928">
    <property type="entry name" value="ABC_TM1"/>
    <property type="match status" value="1"/>
</dbReference>
<keyword evidence="6 7" id="KW-0472">Membrane</keyword>
<evidence type="ECO:0000256" key="7">
    <source>
        <dbReference type="RuleBase" id="RU363032"/>
    </source>
</evidence>
<feature type="transmembrane region" description="Helical" evidence="7">
    <location>
        <begin position="241"/>
        <end position="262"/>
    </location>
</feature>